<dbReference type="AlphaFoldDB" id="A0A327NLV6"/>
<organism evidence="2 3">
    <name type="scientific">Spirosoma telluris</name>
    <dbReference type="NCBI Taxonomy" id="2183553"/>
    <lineage>
        <taxon>Bacteria</taxon>
        <taxon>Pseudomonadati</taxon>
        <taxon>Bacteroidota</taxon>
        <taxon>Cytophagia</taxon>
        <taxon>Cytophagales</taxon>
        <taxon>Cytophagaceae</taxon>
        <taxon>Spirosoma</taxon>
    </lineage>
</organism>
<dbReference type="Proteomes" id="UP000249016">
    <property type="component" value="Unassembled WGS sequence"/>
</dbReference>
<proteinExistence type="predicted"/>
<evidence type="ECO:0000313" key="3">
    <source>
        <dbReference type="Proteomes" id="UP000249016"/>
    </source>
</evidence>
<dbReference type="RefSeq" id="WP_111340457.1">
    <property type="nucleotide sequence ID" value="NZ_QLII01000001.1"/>
</dbReference>
<keyword evidence="3" id="KW-1185">Reference proteome</keyword>
<evidence type="ECO:0000256" key="1">
    <source>
        <dbReference type="SAM" id="SignalP"/>
    </source>
</evidence>
<feature type="signal peptide" evidence="1">
    <location>
        <begin position="1"/>
        <end position="24"/>
    </location>
</feature>
<reference evidence="2 3" key="1">
    <citation type="submission" date="2018-06" db="EMBL/GenBank/DDBJ databases">
        <title>Spirosoma sp. HMF3257 Genome sequencing and assembly.</title>
        <authorList>
            <person name="Kang H."/>
            <person name="Cha I."/>
            <person name="Kim H."/>
            <person name="Kang J."/>
            <person name="Joh K."/>
        </authorList>
    </citation>
    <scope>NUCLEOTIDE SEQUENCE [LARGE SCALE GENOMIC DNA]</scope>
    <source>
        <strain evidence="2 3">HMF3257</strain>
    </source>
</reference>
<evidence type="ECO:0008006" key="4">
    <source>
        <dbReference type="Google" id="ProtNLM"/>
    </source>
</evidence>
<dbReference type="OrthoDB" id="1119914at2"/>
<name>A0A327NLV6_9BACT</name>
<keyword evidence="1" id="KW-0732">Signal</keyword>
<feature type="chain" id="PRO_5016271363" description="Transporter" evidence="1">
    <location>
        <begin position="25"/>
        <end position="307"/>
    </location>
</feature>
<sequence>MKNRTTIYLATGLLLLLSKLPAFAQGCSDAGFCTIGGLKQQATTDNKGQKITLLLPVGLGDEAVFVFAPGIQYDNQLSARWAIQAKLTGNYASGNLGTATGLGDLILSGTYTIPTKAKWVPSLTIGTKLPLNQGNLRANGQPLPMQYQSSLGTVDLITGLSVSDGKWQFSAGWQQPLTGANANAFLPGSSPKPEAPAYPPSNQFNRKADVLARAAYTWVINDRLSLNGGLLGIYHLGEDTYTDASSKRLAIAGSQGLTLNATLAGWWTVNPKMRIGFTAGTPFVTREIRPDGLTRSIVFAPEISWLF</sequence>
<evidence type="ECO:0000313" key="2">
    <source>
        <dbReference type="EMBL" id="RAI73578.1"/>
    </source>
</evidence>
<gene>
    <name evidence="2" type="ORF">HMF3257_02530</name>
</gene>
<accession>A0A327NLV6</accession>
<dbReference type="EMBL" id="QLII01000001">
    <property type="protein sequence ID" value="RAI73578.1"/>
    <property type="molecule type" value="Genomic_DNA"/>
</dbReference>
<protein>
    <recommendedName>
        <fullName evidence="4">Transporter</fullName>
    </recommendedName>
</protein>
<comment type="caution">
    <text evidence="2">The sequence shown here is derived from an EMBL/GenBank/DDBJ whole genome shotgun (WGS) entry which is preliminary data.</text>
</comment>